<dbReference type="EMBL" id="KQ090240">
    <property type="protein sequence ID" value="KMS98947.1"/>
    <property type="molecule type" value="Genomic_DNA"/>
</dbReference>
<protein>
    <submittedName>
        <fullName evidence="1">Uncharacterized protein</fullName>
    </submittedName>
</protein>
<proteinExistence type="predicted"/>
<organism evidence="1 2">
    <name type="scientific">Beta vulgaris subsp. vulgaris</name>
    <name type="common">Beet</name>
    <dbReference type="NCBI Taxonomy" id="3555"/>
    <lineage>
        <taxon>Eukaryota</taxon>
        <taxon>Viridiplantae</taxon>
        <taxon>Streptophyta</taxon>
        <taxon>Embryophyta</taxon>
        <taxon>Tracheophyta</taxon>
        <taxon>Spermatophyta</taxon>
        <taxon>Magnoliopsida</taxon>
        <taxon>eudicotyledons</taxon>
        <taxon>Gunneridae</taxon>
        <taxon>Pentapetalae</taxon>
        <taxon>Caryophyllales</taxon>
        <taxon>Chenopodiaceae</taxon>
        <taxon>Betoideae</taxon>
        <taxon>Beta</taxon>
    </lineage>
</organism>
<dbReference type="Proteomes" id="UP000035740">
    <property type="component" value="Unassembled WGS sequence"/>
</dbReference>
<evidence type="ECO:0000313" key="2">
    <source>
        <dbReference type="Proteomes" id="UP000035740"/>
    </source>
</evidence>
<gene>
    <name evidence="1" type="ORF">BVRB_3g067480</name>
</gene>
<reference evidence="1 2" key="1">
    <citation type="journal article" date="2014" name="Nature">
        <title>The genome of the recently domesticated crop plant sugar beet (Beta vulgaris).</title>
        <authorList>
            <person name="Dohm J.C."/>
            <person name="Minoche A.E."/>
            <person name="Holtgrawe D."/>
            <person name="Capella-Gutierrez S."/>
            <person name="Zakrzewski F."/>
            <person name="Tafer H."/>
            <person name="Rupp O."/>
            <person name="Sorensen T.R."/>
            <person name="Stracke R."/>
            <person name="Reinhardt R."/>
            <person name="Goesmann A."/>
            <person name="Kraft T."/>
            <person name="Schulz B."/>
            <person name="Stadler P.F."/>
            <person name="Schmidt T."/>
            <person name="Gabaldon T."/>
            <person name="Lehrach H."/>
            <person name="Weisshaar B."/>
            <person name="Himmelbauer H."/>
        </authorList>
    </citation>
    <scope>NUCLEOTIDE SEQUENCE [LARGE SCALE GENOMIC DNA]</scope>
    <source>
        <tissue evidence="1">Taproot</tissue>
    </source>
</reference>
<evidence type="ECO:0000313" key="1">
    <source>
        <dbReference type="EMBL" id="KMS98947.1"/>
    </source>
</evidence>
<name>A0A0J8BG01_BETVV</name>
<accession>A0A0J8BG01</accession>
<dbReference type="Gramene" id="KMS98947">
    <property type="protein sequence ID" value="KMS98947"/>
    <property type="gene ID" value="BVRB_3g067480"/>
</dbReference>
<keyword evidence="2" id="KW-1185">Reference proteome</keyword>
<dbReference type="AlphaFoldDB" id="A0A0J8BG01"/>
<sequence length="183" mass="19170">MLMVDLVTLGTKTLDAPGCDPLELVAPLLFPALEAPCLVCLEVLAPTLDPFGADAFEAAAGADAFEAVAGADALGAAALADALGAAALADALGAALADAFGVSVEGGKNTRLFGSARSLVMYHFGTGHIEKVRNNAIRDIHCGSLFSMFTYARTIITLKNWCRDPNEFDNCAEVQDKWCFTEQ</sequence>